<dbReference type="Proteomes" id="UP000603453">
    <property type="component" value="Unassembled WGS sequence"/>
</dbReference>
<feature type="compositionally biased region" description="Polar residues" evidence="1">
    <location>
        <begin position="160"/>
        <end position="169"/>
    </location>
</feature>
<proteinExistence type="predicted"/>
<evidence type="ECO:0000313" key="3">
    <source>
        <dbReference type="Proteomes" id="UP000603453"/>
    </source>
</evidence>
<keyword evidence="3" id="KW-1185">Reference proteome</keyword>
<comment type="caution">
    <text evidence="2">The sequence shown here is derived from an EMBL/GenBank/DDBJ whole genome shotgun (WGS) entry which is preliminary data.</text>
</comment>
<sequence length="217" mass="25135">MMMMATKQDMVSYKSHPMATTFLSQFTNWAKIWMSPSSKIPRKRRNTSTSIGRETDIRSRTNYYEPPSLKPHYEEFLASSQKALLYRATCQKLRPANNQFTRKLVRLGDILHVRKFWDDLEMIVYKDLSSTSQYLPPSKRLPFNPDKPGSIYLPRKSKRNTNTASLKTQRRSFASSTIVYSNTTGNIVRVLPLIPQLDDDDDDDVPLGALHFFPYSK</sequence>
<dbReference type="OrthoDB" id="2289523at2759"/>
<dbReference type="AlphaFoldDB" id="A0A8H7RL31"/>
<feature type="region of interest" description="Disordered" evidence="1">
    <location>
        <begin position="136"/>
        <end position="169"/>
    </location>
</feature>
<evidence type="ECO:0000313" key="2">
    <source>
        <dbReference type="EMBL" id="KAG2211636.1"/>
    </source>
</evidence>
<gene>
    <name evidence="2" type="ORF">INT47_008733</name>
</gene>
<dbReference type="EMBL" id="JAEPRD010000008">
    <property type="protein sequence ID" value="KAG2211636.1"/>
    <property type="molecule type" value="Genomic_DNA"/>
</dbReference>
<accession>A0A8H7RL31</accession>
<reference evidence="2" key="1">
    <citation type="submission" date="2020-12" db="EMBL/GenBank/DDBJ databases">
        <title>Metabolic potential, ecology and presence of endohyphal bacteria is reflected in genomic diversity of Mucoromycotina.</title>
        <authorList>
            <person name="Muszewska A."/>
            <person name="Okrasinska A."/>
            <person name="Steczkiewicz K."/>
            <person name="Drgas O."/>
            <person name="Orlowska M."/>
            <person name="Perlinska-Lenart U."/>
            <person name="Aleksandrzak-Piekarczyk T."/>
            <person name="Szatraj K."/>
            <person name="Zielenkiewicz U."/>
            <person name="Pilsyk S."/>
            <person name="Malc E."/>
            <person name="Mieczkowski P."/>
            <person name="Kruszewska J.S."/>
            <person name="Biernat P."/>
            <person name="Pawlowska J."/>
        </authorList>
    </citation>
    <scope>NUCLEOTIDE SEQUENCE</scope>
    <source>
        <strain evidence="2">WA0000017839</strain>
    </source>
</reference>
<organism evidence="2 3">
    <name type="scientific">Mucor saturninus</name>
    <dbReference type="NCBI Taxonomy" id="64648"/>
    <lineage>
        <taxon>Eukaryota</taxon>
        <taxon>Fungi</taxon>
        <taxon>Fungi incertae sedis</taxon>
        <taxon>Mucoromycota</taxon>
        <taxon>Mucoromycotina</taxon>
        <taxon>Mucoromycetes</taxon>
        <taxon>Mucorales</taxon>
        <taxon>Mucorineae</taxon>
        <taxon>Mucoraceae</taxon>
        <taxon>Mucor</taxon>
    </lineage>
</organism>
<name>A0A8H7RL31_9FUNG</name>
<evidence type="ECO:0000256" key="1">
    <source>
        <dbReference type="SAM" id="MobiDB-lite"/>
    </source>
</evidence>
<protein>
    <submittedName>
        <fullName evidence="2">Uncharacterized protein</fullName>
    </submittedName>
</protein>